<feature type="domain" description="ATP-grasp" evidence="2">
    <location>
        <begin position="207"/>
        <end position="444"/>
    </location>
</feature>
<gene>
    <name evidence="3" type="ORF">Q5Y73_09770</name>
</gene>
<reference evidence="3 4" key="1">
    <citation type="submission" date="2023-08" db="EMBL/GenBank/DDBJ databases">
        <authorList>
            <person name="Park J.-S."/>
        </authorList>
    </citation>
    <scope>NUCLEOTIDE SEQUENCE [LARGE SCALE GENOMIC DNA]</scope>
    <source>
        <strain evidence="3 4">2205SS18-9</strain>
    </source>
</reference>
<dbReference type="Proteomes" id="UP001231941">
    <property type="component" value="Unassembled WGS sequence"/>
</dbReference>
<evidence type="ECO:0000313" key="3">
    <source>
        <dbReference type="EMBL" id="MDP5274397.1"/>
    </source>
</evidence>
<protein>
    <submittedName>
        <fullName evidence="3">YheC/YheD family protein</fullName>
    </submittedName>
</protein>
<keyword evidence="1" id="KW-0547">Nucleotide-binding</keyword>
<dbReference type="RefSeq" id="WP_305991708.1">
    <property type="nucleotide sequence ID" value="NZ_JAVAMP010000003.1"/>
</dbReference>
<dbReference type="InterPro" id="IPR026838">
    <property type="entry name" value="YheC/D"/>
</dbReference>
<name>A0ABT9IZ43_9BACL</name>
<evidence type="ECO:0000259" key="2">
    <source>
        <dbReference type="PROSITE" id="PS50975"/>
    </source>
</evidence>
<keyword evidence="1" id="KW-0067">ATP-binding</keyword>
<accession>A0ABT9IZ43</accession>
<dbReference type="Pfam" id="PF14398">
    <property type="entry name" value="ATPgrasp_YheCD"/>
    <property type="match status" value="1"/>
</dbReference>
<evidence type="ECO:0000256" key="1">
    <source>
        <dbReference type="PROSITE-ProRule" id="PRU00409"/>
    </source>
</evidence>
<comment type="caution">
    <text evidence="3">The sequence shown here is derived from an EMBL/GenBank/DDBJ whole genome shotgun (WGS) entry which is preliminary data.</text>
</comment>
<dbReference type="SUPFAM" id="SSF56059">
    <property type="entry name" value="Glutathione synthetase ATP-binding domain-like"/>
    <property type="match status" value="1"/>
</dbReference>
<keyword evidence="4" id="KW-1185">Reference proteome</keyword>
<dbReference type="EMBL" id="JAVAMP010000003">
    <property type="protein sequence ID" value="MDP5274397.1"/>
    <property type="molecule type" value="Genomic_DNA"/>
</dbReference>
<dbReference type="Gene3D" id="3.30.470.20">
    <property type="entry name" value="ATP-grasp fold, B domain"/>
    <property type="match status" value="1"/>
</dbReference>
<proteinExistence type="predicted"/>
<evidence type="ECO:0000313" key="4">
    <source>
        <dbReference type="Proteomes" id="UP001231941"/>
    </source>
</evidence>
<dbReference type="PROSITE" id="PS50975">
    <property type="entry name" value="ATP_GRASP"/>
    <property type="match status" value="1"/>
</dbReference>
<sequence length="459" mass="53589">MSLTTGTIHFTDKKDTYISNSLMRELNIDETKPIKLKLGEKRIKTKIKRVRKKGKHLFIPKSIQQALKLPRKGQSYISLNQDDEIELGPLIGILSLIHQRTLHLPFGKRTYRIKEYLKGGSNKAFYFAFGLSDINWTDETVTAYFIDSRNQWKKKVVPLPDVIYNQLKSRSSHKTKSMQMLLDHFKKHNKSIFNWGFFDKGEMYQLLDGTLEAQNHLPETHISTSSQEIKKMLEKHQFIYLKPTRGSFGRGISRITYHPKNGYFIRFRKINKNHLLRFTNFSSLMKFINQRKTHKNYVIQQGIRLIEIDKHPIDFRLHLNKNGQNEWVVAGDAAKKAGRGNVTTHVEMGGQVMNSLDTLEQVFTSSQSQEIYENAKRTTIQLAEAIERKLPYLVGELGFDIGIDKQGKIWMIEVNSKPGRSIFKHPSLKTQSSDQLRYIFDYCFYLSNQRNTRREVNRI</sequence>
<organism evidence="3 4">
    <name type="scientific">Chengkuizengella axinellae</name>
    <dbReference type="NCBI Taxonomy" id="3064388"/>
    <lineage>
        <taxon>Bacteria</taxon>
        <taxon>Bacillati</taxon>
        <taxon>Bacillota</taxon>
        <taxon>Bacilli</taxon>
        <taxon>Bacillales</taxon>
        <taxon>Paenibacillaceae</taxon>
        <taxon>Chengkuizengella</taxon>
    </lineage>
</organism>
<dbReference type="InterPro" id="IPR011761">
    <property type="entry name" value="ATP-grasp"/>
</dbReference>